<organism evidence="6 7">
    <name type="scientific">Betta splendens</name>
    <name type="common">Siamese fighting fish</name>
    <dbReference type="NCBI Taxonomy" id="158456"/>
    <lineage>
        <taxon>Eukaryota</taxon>
        <taxon>Metazoa</taxon>
        <taxon>Chordata</taxon>
        <taxon>Craniata</taxon>
        <taxon>Vertebrata</taxon>
        <taxon>Euteleostomi</taxon>
        <taxon>Actinopterygii</taxon>
        <taxon>Neopterygii</taxon>
        <taxon>Teleostei</taxon>
        <taxon>Neoteleostei</taxon>
        <taxon>Acanthomorphata</taxon>
        <taxon>Anabantaria</taxon>
        <taxon>Anabantiformes</taxon>
        <taxon>Anabantoidei</taxon>
        <taxon>Osphronemidae</taxon>
        <taxon>Betta</taxon>
    </lineage>
</organism>
<dbReference type="InterPro" id="IPR050944">
    <property type="entry name" value="FAM83"/>
</dbReference>
<evidence type="ECO:0000313" key="6">
    <source>
        <dbReference type="Proteomes" id="UP000515150"/>
    </source>
</evidence>
<reference evidence="7" key="1">
    <citation type="submission" date="2025-08" db="UniProtKB">
        <authorList>
            <consortium name="RefSeq"/>
        </authorList>
    </citation>
    <scope>IDENTIFICATION</scope>
</reference>
<feature type="region of interest" description="Disordered" evidence="4">
    <location>
        <begin position="463"/>
        <end position="703"/>
    </location>
</feature>
<comment type="similarity">
    <text evidence="2">Belongs to the FAM83 family.</text>
</comment>
<dbReference type="GeneID" id="114852579"/>
<dbReference type="FunFam" id="3.30.870.10:FF:000004">
    <property type="entry name" value="protein FAM83H isoform X2"/>
    <property type="match status" value="1"/>
</dbReference>
<dbReference type="CTD" id="101882918"/>
<accession>A0A6P7M2X1</accession>
<feature type="compositionally biased region" description="Polar residues" evidence="4">
    <location>
        <begin position="475"/>
        <end position="503"/>
    </location>
</feature>
<sequence>MALSQIQCLDDHHVNWRVSESKPEFFYSEDQRLALEELIANGREAFRDHITKHGVRDFLSEPELERIERAAEAYRPGYEHYPKPETPGPGNVTPGSWEEAGDGEVSLQYWPDRSEASVAELDLGWPEAISYRGVTRVTVYTQPPTEGHTHIKEVVRKSIASAQKVIAVVMDVFTDVDIFRDLLDASYKRRVPVYIILDMAAVASFLSMCGRADMHRGHLKNLRVRCCGGVEFFSRSAQKVRGSLSEKFLLVDGDRAISGSYSFTWSSSRLDRNLITVITGQAVETFDLQFRDLYFTSRSVSLSKVPMVDEPAPEPVPQVVPAPVSAAVARKLINPKYALVATGTHTSPSSSDQNSSNKNSNPQNPAGLKILKGRLKEVIEEPPLHPGLANLERAYLIPYLPTWPDPDPPSDVIGFINIRDEKRAHQVHLQRSERFEVSQAIRFSAPLSLPVQTEEPIVGRNKEAAGAAKPPAGNTNPQTSAPDGPANQQPEEQRDTAVNINQSDSREAPEQPNSPPTQDTHNPKAETPTTTTPTTTTTTTTNTTNTTNTTSSTVEPEPIDNPEKTPETQPVAPPVPKRRTVHLIIDPVPLPQPQPGQPQVTLVKMDPIESVDGPSSKKETEEKQTLARRRLTSKNDGRDSGSNDNGSQDSTKVMCDRQANDDPSSASTASEEEFYECAPQQPSDPLSNGVTTGSGRGPRQGDGVNMMARLSQSMLDLREPSQGQDSAALLRESQQLRRLPSPHRHIGQLFQASRSPGRDARLRGPKVIIAKPGSYHRPSRAAVPVIGGHRYWQGQMLQPDSAKQQSRSGRSPRRHSPGYRKPDHAEPQPTNPSGLLGVSLSKLNNFRLLRARGGASQKKAPQSNKAAR</sequence>
<keyword evidence="3" id="KW-0963">Cytoplasm</keyword>
<dbReference type="AlphaFoldDB" id="A0A6P7M2X1"/>
<dbReference type="InterPro" id="IPR012461">
    <property type="entry name" value="SACK1"/>
</dbReference>
<dbReference type="PANTHER" id="PTHR16181">
    <property type="entry name" value="PROTEIN FAM83A-RELATED"/>
    <property type="match status" value="1"/>
</dbReference>
<dbReference type="GO" id="GO:0007165">
    <property type="term" value="P:signal transduction"/>
    <property type="evidence" value="ECO:0007669"/>
    <property type="project" value="TreeGrafter"/>
</dbReference>
<feature type="region of interest" description="Disordered" evidence="4">
    <location>
        <begin position="797"/>
        <end position="838"/>
    </location>
</feature>
<comment type="subcellular location">
    <subcellularLocation>
        <location evidence="1">Cytoplasm</location>
    </subcellularLocation>
</comment>
<dbReference type="SUPFAM" id="SSF56024">
    <property type="entry name" value="Phospholipase D/nuclease"/>
    <property type="match status" value="1"/>
</dbReference>
<dbReference type="GO" id="GO:0019901">
    <property type="term" value="F:protein kinase binding"/>
    <property type="evidence" value="ECO:0007669"/>
    <property type="project" value="TreeGrafter"/>
</dbReference>
<dbReference type="RefSeq" id="XP_029000925.1">
    <property type="nucleotide sequence ID" value="XM_029145092.3"/>
</dbReference>
<gene>
    <name evidence="7" type="primary">LOC114852579</name>
</gene>
<evidence type="ECO:0000256" key="4">
    <source>
        <dbReference type="SAM" id="MobiDB-lite"/>
    </source>
</evidence>
<proteinExistence type="inferred from homology"/>
<evidence type="ECO:0000259" key="5">
    <source>
        <dbReference type="Pfam" id="PF07894"/>
    </source>
</evidence>
<protein>
    <submittedName>
        <fullName evidence="7">Protein FAM83G</fullName>
    </submittedName>
</protein>
<feature type="region of interest" description="Disordered" evidence="4">
    <location>
        <begin position="849"/>
        <end position="868"/>
    </location>
</feature>
<dbReference type="GO" id="GO:0005737">
    <property type="term" value="C:cytoplasm"/>
    <property type="evidence" value="ECO:0007669"/>
    <property type="project" value="UniProtKB-SubCell"/>
</dbReference>
<evidence type="ECO:0000256" key="3">
    <source>
        <dbReference type="ARBA" id="ARBA00022490"/>
    </source>
</evidence>
<dbReference type="Gene3D" id="3.30.870.10">
    <property type="entry name" value="Endonuclease Chain A"/>
    <property type="match status" value="1"/>
</dbReference>
<feature type="compositionally biased region" description="Basic and acidic residues" evidence="4">
    <location>
        <begin position="615"/>
        <end position="625"/>
    </location>
</feature>
<feature type="domain" description="Scaffolding anchor of CK1" evidence="5">
    <location>
        <begin position="15"/>
        <end position="298"/>
    </location>
</feature>
<dbReference type="KEGG" id="bspl:114852579"/>
<feature type="compositionally biased region" description="Low complexity" evidence="4">
    <location>
        <begin position="527"/>
        <end position="553"/>
    </location>
</feature>
<dbReference type="Proteomes" id="UP000515150">
    <property type="component" value="Chromosome 1"/>
</dbReference>
<evidence type="ECO:0000256" key="1">
    <source>
        <dbReference type="ARBA" id="ARBA00004496"/>
    </source>
</evidence>
<feature type="compositionally biased region" description="Polar residues" evidence="4">
    <location>
        <begin position="680"/>
        <end position="691"/>
    </location>
</feature>
<dbReference type="Pfam" id="PF07894">
    <property type="entry name" value="SACK1"/>
    <property type="match status" value="1"/>
</dbReference>
<dbReference type="FunCoup" id="A0A6P7M2X1">
    <property type="interactions" value="862"/>
</dbReference>
<feature type="region of interest" description="Disordered" evidence="4">
    <location>
        <begin position="342"/>
        <end position="367"/>
    </location>
</feature>
<feature type="compositionally biased region" description="Low complexity" evidence="4">
    <location>
        <begin position="347"/>
        <end position="365"/>
    </location>
</feature>
<keyword evidence="6" id="KW-1185">Reference proteome</keyword>
<dbReference type="InParanoid" id="A0A6P7M2X1"/>
<evidence type="ECO:0000256" key="2">
    <source>
        <dbReference type="ARBA" id="ARBA00006937"/>
    </source>
</evidence>
<name>A0A6P7M2X1_BETSP</name>
<dbReference type="OrthoDB" id="6103632at2759"/>
<evidence type="ECO:0000313" key="7">
    <source>
        <dbReference type="RefSeq" id="XP_029000925.1"/>
    </source>
</evidence>
<feature type="compositionally biased region" description="Polar residues" evidence="4">
    <location>
        <begin position="859"/>
        <end position="868"/>
    </location>
</feature>
<feature type="compositionally biased region" description="Low complexity" evidence="4">
    <location>
        <begin position="464"/>
        <end position="474"/>
    </location>
</feature>
<dbReference type="PANTHER" id="PTHR16181:SF29">
    <property type="entry name" value="PROTEIN FAM83A-RELATED"/>
    <property type="match status" value="1"/>
</dbReference>
<feature type="region of interest" description="Disordered" evidence="4">
    <location>
        <begin position="737"/>
        <end position="761"/>
    </location>
</feature>